<comment type="similarity">
    <text evidence="2 12">Belongs to the amiloride-sensitive sodium channel (TC 1.A.6) family.</text>
</comment>
<dbReference type="GeneID" id="109613845"/>
<evidence type="ECO:0000256" key="13">
    <source>
        <dbReference type="SAM" id="Phobius"/>
    </source>
</evidence>
<evidence type="ECO:0000256" key="6">
    <source>
        <dbReference type="ARBA" id="ARBA00022989"/>
    </source>
</evidence>
<evidence type="ECO:0000256" key="2">
    <source>
        <dbReference type="ARBA" id="ARBA00007193"/>
    </source>
</evidence>
<keyword evidence="6 13" id="KW-1133">Transmembrane helix</keyword>
<evidence type="ECO:0000313" key="15">
    <source>
        <dbReference type="RefSeq" id="XP_058977970.1"/>
    </source>
</evidence>
<evidence type="ECO:0000256" key="1">
    <source>
        <dbReference type="ARBA" id="ARBA00004141"/>
    </source>
</evidence>
<reference evidence="15" key="1">
    <citation type="submission" date="2025-08" db="UniProtKB">
        <authorList>
            <consortium name="RefSeq"/>
        </authorList>
    </citation>
    <scope>IDENTIFICATION</scope>
    <source>
        <strain evidence="15">Aabys</strain>
        <tissue evidence="15">Whole body</tissue>
    </source>
</reference>
<keyword evidence="8 12" id="KW-0406">Ion transport</keyword>
<feature type="transmembrane region" description="Helical" evidence="13">
    <location>
        <begin position="56"/>
        <end position="77"/>
    </location>
</feature>
<keyword evidence="11 12" id="KW-0407">Ion channel</keyword>
<dbReference type="Gene3D" id="2.60.470.10">
    <property type="entry name" value="Acid-sensing ion channels like domains"/>
    <property type="match status" value="1"/>
</dbReference>
<keyword evidence="4 12" id="KW-0894">Sodium channel</keyword>
<dbReference type="Gene3D" id="1.10.287.770">
    <property type="entry name" value="YojJ-like"/>
    <property type="match status" value="1"/>
</dbReference>
<evidence type="ECO:0000313" key="14">
    <source>
        <dbReference type="Proteomes" id="UP001652621"/>
    </source>
</evidence>
<evidence type="ECO:0000256" key="4">
    <source>
        <dbReference type="ARBA" id="ARBA00022461"/>
    </source>
</evidence>
<dbReference type="RefSeq" id="XP_058977970.1">
    <property type="nucleotide sequence ID" value="XM_059121987.1"/>
</dbReference>
<dbReference type="Proteomes" id="UP001652621">
    <property type="component" value="Unplaced"/>
</dbReference>
<name>A0ABM3UWR6_MUSDO</name>
<keyword evidence="7" id="KW-0915">Sodium</keyword>
<dbReference type="InterPro" id="IPR001873">
    <property type="entry name" value="ENaC"/>
</dbReference>
<keyword evidence="3 12" id="KW-0813">Transport</keyword>
<accession>A0ABM3UWR6</accession>
<keyword evidence="9 13" id="KW-0472">Membrane</keyword>
<gene>
    <name evidence="15" type="primary">LOC109613845</name>
</gene>
<dbReference type="PANTHER" id="PTHR11690:SF243">
    <property type="entry name" value="PICKPOCKET 12-RELATED"/>
    <property type="match status" value="1"/>
</dbReference>
<dbReference type="PRINTS" id="PR01078">
    <property type="entry name" value="AMINACHANNEL"/>
</dbReference>
<evidence type="ECO:0000256" key="11">
    <source>
        <dbReference type="ARBA" id="ARBA00023303"/>
    </source>
</evidence>
<evidence type="ECO:0000256" key="7">
    <source>
        <dbReference type="ARBA" id="ARBA00023053"/>
    </source>
</evidence>
<proteinExistence type="inferred from homology"/>
<feature type="transmembrane region" description="Helical" evidence="13">
    <location>
        <begin position="468"/>
        <end position="495"/>
    </location>
</feature>
<evidence type="ECO:0000256" key="9">
    <source>
        <dbReference type="ARBA" id="ARBA00023136"/>
    </source>
</evidence>
<dbReference type="Pfam" id="PF00858">
    <property type="entry name" value="ASC"/>
    <property type="match status" value="1"/>
</dbReference>
<dbReference type="PANTHER" id="PTHR11690">
    <property type="entry name" value="AMILORIDE-SENSITIVE SODIUM CHANNEL-RELATED"/>
    <property type="match status" value="1"/>
</dbReference>
<evidence type="ECO:0000256" key="8">
    <source>
        <dbReference type="ARBA" id="ARBA00023065"/>
    </source>
</evidence>
<evidence type="ECO:0000256" key="10">
    <source>
        <dbReference type="ARBA" id="ARBA00023201"/>
    </source>
</evidence>
<keyword evidence="10 12" id="KW-0739">Sodium transport</keyword>
<protein>
    <submittedName>
        <fullName evidence="15">Pickpocket protein 28-like</fullName>
    </submittedName>
</protein>
<keyword evidence="5 12" id="KW-0812">Transmembrane</keyword>
<sequence length="578" mass="66448">MLLWKNLKKFWHFGRVYETQSVREIFWQNTKEFCRQTTLHGMKYIVDSNLKPSERCFFGVSIVTVMIAAVYLIVHVYQKWATTPVIVGINPQSTAITDEPFPAVTICNLNQALNDTAREFSKNSTDFTIVQLLCKREVNQTVVKSITNWNHVEQFIVNISQPCKDMLVECRFGGKYYNCSHLFYPLVTDEGLCCSFNMLHPKFMYLSHIPLSYPNTTPMQTPIDWHSEAGYPQDLPKNYYPRKIPGVGESMGLSVAIDVQEDKYYCSSSNSIGFKFALHSPNETPNVHDTGVFIEPGKETNIRIRPDKTESDKQLLGMSRRLRKCLFQDEGNLKFFAHYTQRNCEMECVAQVSWKYCGCISFYMPKIYNNVTVCSINEAKCARAVRLGIYNSRTSCFDECLPSCFEMDYPIDAFATKLAHTGLIFSNRNIAAFKRSYVVKNIAIVHMFFSSNTFRSNLQTEFIHFSDFLSSVGGLMGLFLGFSFLSIAECIYYAVIHPCRTMGQYQRSLELHRSLQSVRKLSSRSKKKRSTLKSRCKKLFSSSSKVHDRHVKVIKVPYAITYGFEVPVNDKVQLPFCQ</sequence>
<evidence type="ECO:0000256" key="3">
    <source>
        <dbReference type="ARBA" id="ARBA00022448"/>
    </source>
</evidence>
<organism evidence="14 15">
    <name type="scientific">Musca domestica</name>
    <name type="common">House fly</name>
    <dbReference type="NCBI Taxonomy" id="7370"/>
    <lineage>
        <taxon>Eukaryota</taxon>
        <taxon>Metazoa</taxon>
        <taxon>Ecdysozoa</taxon>
        <taxon>Arthropoda</taxon>
        <taxon>Hexapoda</taxon>
        <taxon>Insecta</taxon>
        <taxon>Pterygota</taxon>
        <taxon>Neoptera</taxon>
        <taxon>Endopterygota</taxon>
        <taxon>Diptera</taxon>
        <taxon>Brachycera</taxon>
        <taxon>Muscomorpha</taxon>
        <taxon>Muscoidea</taxon>
        <taxon>Muscidae</taxon>
        <taxon>Musca</taxon>
    </lineage>
</organism>
<keyword evidence="14" id="KW-1185">Reference proteome</keyword>
<evidence type="ECO:0000256" key="12">
    <source>
        <dbReference type="RuleBase" id="RU000679"/>
    </source>
</evidence>
<evidence type="ECO:0000256" key="5">
    <source>
        <dbReference type="ARBA" id="ARBA00022692"/>
    </source>
</evidence>
<comment type="subcellular location">
    <subcellularLocation>
        <location evidence="1">Membrane</location>
        <topology evidence="1">Multi-pass membrane protein</topology>
    </subcellularLocation>
</comment>